<dbReference type="Pfam" id="PF10127">
    <property type="entry name" value="RlaP"/>
    <property type="match status" value="1"/>
</dbReference>
<proteinExistence type="predicted"/>
<dbReference type="PANTHER" id="PTHR34817:SF1">
    <property type="entry name" value="NUCLEOTIDYLTRANSFERASE"/>
    <property type="match status" value="1"/>
</dbReference>
<dbReference type="Proteomes" id="UP000272400">
    <property type="component" value="Unassembled WGS sequence"/>
</dbReference>
<reference evidence="1 2" key="1">
    <citation type="submission" date="2018-11" db="EMBL/GenBank/DDBJ databases">
        <title>Sequencing the genomes of 1000 actinobacteria strains.</title>
        <authorList>
            <person name="Klenk H.-P."/>
        </authorList>
    </citation>
    <scope>NUCLEOTIDE SEQUENCE [LARGE SCALE GENOMIC DNA]</scope>
    <source>
        <strain evidence="1 2">DSM 44254</strain>
    </source>
</reference>
<dbReference type="OrthoDB" id="243791at2"/>
<dbReference type="PANTHER" id="PTHR34817">
    <property type="entry name" value="NUCLEOTIDYLTRANSFERASE"/>
    <property type="match status" value="1"/>
</dbReference>
<gene>
    <name evidence="1" type="ORF">EDD29_0099</name>
</gene>
<dbReference type="InterPro" id="IPR018775">
    <property type="entry name" value="RlaP"/>
</dbReference>
<organism evidence="1 2">
    <name type="scientific">Actinocorallia herbida</name>
    <dbReference type="NCBI Taxonomy" id="58109"/>
    <lineage>
        <taxon>Bacteria</taxon>
        <taxon>Bacillati</taxon>
        <taxon>Actinomycetota</taxon>
        <taxon>Actinomycetes</taxon>
        <taxon>Streptosporangiales</taxon>
        <taxon>Thermomonosporaceae</taxon>
        <taxon>Actinocorallia</taxon>
    </lineage>
</organism>
<dbReference type="AlphaFoldDB" id="A0A3N1CPG5"/>
<dbReference type="EMBL" id="RJKE01000001">
    <property type="protein sequence ID" value="ROO82618.1"/>
    <property type="molecule type" value="Genomic_DNA"/>
</dbReference>
<sequence length="299" mass="32318">MTANTCAHCGRQCGDPAGGWGRLGQGQPVCHPNSPDRPDCFVLVTRGEETLGSRLTEVRSDSVLLSGIVGSTAYGLALPGSDVDQLGVYATPTIAFHGLNPPVGKNASRVTTGATEDITLHEAGKYAALVLQMNPTVTELLWLDDYETRTPLGDQLLELRGAFLSAKAVRSAYLGYAASQFHRLEARGDGSFSADTRKRTAKHARHLARLIHQGLELYRTGSLTIRLADPDWYHAFGEQVANGDLGATQTLLVRAEADFDATRTPLPDHPDRAAVEAWLHDVRAAHYTPPRPTVETRTS</sequence>
<evidence type="ECO:0008006" key="3">
    <source>
        <dbReference type="Google" id="ProtNLM"/>
    </source>
</evidence>
<evidence type="ECO:0000313" key="1">
    <source>
        <dbReference type="EMBL" id="ROO82618.1"/>
    </source>
</evidence>
<protein>
    <recommendedName>
        <fullName evidence="3">Nucleotidyltransferase</fullName>
    </recommendedName>
</protein>
<accession>A0A3N1CPG5</accession>
<dbReference type="RefSeq" id="WP_123661625.1">
    <property type="nucleotide sequence ID" value="NZ_RJKE01000001.1"/>
</dbReference>
<evidence type="ECO:0000313" key="2">
    <source>
        <dbReference type="Proteomes" id="UP000272400"/>
    </source>
</evidence>
<name>A0A3N1CPG5_9ACTN</name>
<comment type="caution">
    <text evidence="1">The sequence shown here is derived from an EMBL/GenBank/DDBJ whole genome shotgun (WGS) entry which is preliminary data.</text>
</comment>
<keyword evidence="2" id="KW-1185">Reference proteome</keyword>